<dbReference type="InterPro" id="IPR031327">
    <property type="entry name" value="MCM"/>
</dbReference>
<feature type="region of interest" description="Disordered" evidence="1">
    <location>
        <begin position="140"/>
        <end position="164"/>
    </location>
</feature>
<accession>A0A9J6CHG9</accession>
<dbReference type="AlphaFoldDB" id="A0A9J6CHG9"/>
<name>A0A9J6CHG9_POLVA</name>
<comment type="caution">
    <text evidence="2">The sequence shown here is derived from an EMBL/GenBank/DDBJ whole genome shotgun (WGS) entry which is preliminary data.</text>
</comment>
<feature type="region of interest" description="Disordered" evidence="1">
    <location>
        <begin position="1"/>
        <end position="21"/>
    </location>
</feature>
<gene>
    <name evidence="2" type="ORF">PVAND_011056</name>
</gene>
<proteinExistence type="predicted"/>
<sequence>MSSFFRPSPPPQSSSSAKRRRKAFEDLQSQDLFTTTDFLAQQPSLNFLSSPTFQRNESQNQSQVFFTNTQSQHTSSSFQSYYNIYPQHSQSPIHDEFNLTINNNTQFTIFDEDLDDGEHDEIEIGSASIAFEDFFEKTPPRTISNQSSSYNSSRTQSTQQNSQFDSIDTCEHNSMISTSSINQRQLLENSLINKYALEKSIDRCKSNSTKSINSLRRNNSTLETSLNVTIIENDDGDFLPESITKLHKELKNAKFSDYTFISIIAGQLCTEIFPMGVYNNLKIALLMSLVAIKSSPIHIIAIGQETSHANIIMNTVGKLSQRFLCVGQNFEGITVKKNSDIVEAGPMSLTMNGIAYIGNWSRLTPKVMNRFLREIEIGVIVVDKLQKNFPLKSTIWSHWSLTKSIKKDTSAVSSFLNVFGIPIIFDDTINEESIIDDLFEQVSNGVQQNRSNDFQITEQDFQAYLEYARALTVEFDSNADLMLRNYFIATKKIRPDTLTEKAYEMLRKFSESHAKLCLRKTVKCQDVLVAISISEKFIKLLFENDSYSSPNESKVKEIGHYDEYMNSLFQWYSCFTKDILEKL</sequence>
<organism evidence="2 3">
    <name type="scientific">Polypedilum vanderplanki</name>
    <name type="common">Sleeping chironomid midge</name>
    <dbReference type="NCBI Taxonomy" id="319348"/>
    <lineage>
        <taxon>Eukaryota</taxon>
        <taxon>Metazoa</taxon>
        <taxon>Ecdysozoa</taxon>
        <taxon>Arthropoda</taxon>
        <taxon>Hexapoda</taxon>
        <taxon>Insecta</taxon>
        <taxon>Pterygota</taxon>
        <taxon>Neoptera</taxon>
        <taxon>Endopterygota</taxon>
        <taxon>Diptera</taxon>
        <taxon>Nematocera</taxon>
        <taxon>Chironomoidea</taxon>
        <taxon>Chironomidae</taxon>
        <taxon>Chironominae</taxon>
        <taxon>Polypedilum</taxon>
        <taxon>Polypedilum</taxon>
    </lineage>
</organism>
<dbReference type="OrthoDB" id="2015372at2759"/>
<evidence type="ECO:0000313" key="3">
    <source>
        <dbReference type="Proteomes" id="UP001107558"/>
    </source>
</evidence>
<evidence type="ECO:0008006" key="4">
    <source>
        <dbReference type="Google" id="ProtNLM"/>
    </source>
</evidence>
<dbReference type="GO" id="GO:0017116">
    <property type="term" value="F:single-stranded DNA helicase activity"/>
    <property type="evidence" value="ECO:0007669"/>
    <property type="project" value="TreeGrafter"/>
</dbReference>
<dbReference type="Gene3D" id="3.40.50.300">
    <property type="entry name" value="P-loop containing nucleotide triphosphate hydrolases"/>
    <property type="match status" value="1"/>
</dbReference>
<evidence type="ECO:0000256" key="1">
    <source>
        <dbReference type="SAM" id="MobiDB-lite"/>
    </source>
</evidence>
<protein>
    <recommendedName>
        <fullName evidence="4">MCM domain-containing protein</fullName>
    </recommendedName>
</protein>
<dbReference type="GO" id="GO:0003677">
    <property type="term" value="F:DNA binding"/>
    <property type="evidence" value="ECO:0007669"/>
    <property type="project" value="InterPro"/>
</dbReference>
<dbReference type="EMBL" id="JADBJN010000001">
    <property type="protein sequence ID" value="KAG5681641.1"/>
    <property type="molecule type" value="Genomic_DNA"/>
</dbReference>
<dbReference type="GO" id="GO:0005524">
    <property type="term" value="F:ATP binding"/>
    <property type="evidence" value="ECO:0007669"/>
    <property type="project" value="InterPro"/>
</dbReference>
<evidence type="ECO:0000313" key="2">
    <source>
        <dbReference type="EMBL" id="KAG5681641.1"/>
    </source>
</evidence>
<dbReference type="InterPro" id="IPR027417">
    <property type="entry name" value="P-loop_NTPase"/>
</dbReference>
<dbReference type="GO" id="GO:0005634">
    <property type="term" value="C:nucleus"/>
    <property type="evidence" value="ECO:0007669"/>
    <property type="project" value="TreeGrafter"/>
</dbReference>
<dbReference type="Proteomes" id="UP001107558">
    <property type="component" value="Chromosome 1"/>
</dbReference>
<keyword evidence="3" id="KW-1185">Reference proteome</keyword>
<reference evidence="2" key="1">
    <citation type="submission" date="2021-03" db="EMBL/GenBank/DDBJ databases">
        <title>Chromosome level genome of the anhydrobiotic midge Polypedilum vanderplanki.</title>
        <authorList>
            <person name="Yoshida Y."/>
            <person name="Kikawada T."/>
            <person name="Gusev O."/>
        </authorList>
    </citation>
    <scope>NUCLEOTIDE SEQUENCE</scope>
    <source>
        <strain evidence="2">NIAS01</strain>
        <tissue evidence="2">Whole body or cell culture</tissue>
    </source>
</reference>
<dbReference type="GO" id="GO:0000727">
    <property type="term" value="P:double-strand break repair via break-induced replication"/>
    <property type="evidence" value="ECO:0007669"/>
    <property type="project" value="TreeGrafter"/>
</dbReference>
<dbReference type="PANTHER" id="PTHR11630:SF75">
    <property type="entry name" value="MINICHROMOSOME MAINTENANCE DOMAIN-CONTAINING PROTEIN 2"/>
    <property type="match status" value="1"/>
</dbReference>
<dbReference type="PANTHER" id="PTHR11630">
    <property type="entry name" value="DNA REPLICATION LICENSING FACTOR MCM FAMILY MEMBER"/>
    <property type="match status" value="1"/>
</dbReference>
<feature type="compositionally biased region" description="Low complexity" evidence="1">
    <location>
        <begin position="142"/>
        <end position="163"/>
    </location>
</feature>